<reference evidence="13 14" key="1">
    <citation type="journal article" date="2011" name="Stand. Genomic Sci.">
        <title>Non-contiguous finished genome sequence and contextual data of the filamentous soil bacterium Ktedonobacter racemifer type strain (SOSP1-21).</title>
        <authorList>
            <person name="Chang Y.J."/>
            <person name="Land M."/>
            <person name="Hauser L."/>
            <person name="Chertkov O."/>
            <person name="Del Rio T.G."/>
            <person name="Nolan M."/>
            <person name="Copeland A."/>
            <person name="Tice H."/>
            <person name="Cheng J.F."/>
            <person name="Lucas S."/>
            <person name="Han C."/>
            <person name="Goodwin L."/>
            <person name="Pitluck S."/>
            <person name="Ivanova N."/>
            <person name="Ovchinikova G."/>
            <person name="Pati A."/>
            <person name="Chen A."/>
            <person name="Palaniappan K."/>
            <person name="Mavromatis K."/>
            <person name="Liolios K."/>
            <person name="Brettin T."/>
            <person name="Fiebig A."/>
            <person name="Rohde M."/>
            <person name="Abt B."/>
            <person name="Goker M."/>
            <person name="Detter J.C."/>
            <person name="Woyke T."/>
            <person name="Bristow J."/>
            <person name="Eisen J.A."/>
            <person name="Markowitz V."/>
            <person name="Hugenholtz P."/>
            <person name="Kyrpides N.C."/>
            <person name="Klenk H.P."/>
            <person name="Lapidus A."/>
        </authorList>
    </citation>
    <scope>NUCLEOTIDE SEQUENCE [LARGE SCALE GENOMIC DNA]</scope>
    <source>
        <strain evidence="14">DSM 44963</strain>
    </source>
</reference>
<dbReference type="Proteomes" id="UP000004508">
    <property type="component" value="Unassembled WGS sequence"/>
</dbReference>
<dbReference type="InterPro" id="IPR017853">
    <property type="entry name" value="GH"/>
</dbReference>
<dbReference type="GO" id="GO:0008422">
    <property type="term" value="F:beta-glucosidase activity"/>
    <property type="evidence" value="ECO:0007669"/>
    <property type="project" value="UniProtKB-EC"/>
</dbReference>
<evidence type="ECO:0000256" key="11">
    <source>
        <dbReference type="PROSITE-ProRule" id="PRU10055"/>
    </source>
</evidence>
<feature type="active site" description="Proton donor" evidence="9">
    <location>
        <position position="181"/>
    </location>
</feature>
<dbReference type="RefSeq" id="WP_007920011.1">
    <property type="nucleotide sequence ID" value="NZ_ADVG01000004.1"/>
</dbReference>
<name>D6U006_KTERA</name>
<feature type="active site" description="Nucleophile" evidence="9 11">
    <location>
        <position position="370"/>
    </location>
</feature>
<keyword evidence="8" id="KW-0624">Polysaccharide degradation</keyword>
<feature type="binding site" evidence="10">
    <location>
        <begin position="424"/>
        <end position="425"/>
    </location>
    <ligand>
        <name>substrate</name>
    </ligand>
</feature>
<evidence type="ECO:0000256" key="1">
    <source>
        <dbReference type="ARBA" id="ARBA00000448"/>
    </source>
</evidence>
<keyword evidence="5" id="KW-0136">Cellulose degradation</keyword>
<keyword evidence="14" id="KW-1185">Reference proteome</keyword>
<feature type="binding site" evidence="10">
    <location>
        <position position="417"/>
    </location>
    <ligand>
        <name>substrate</name>
    </ligand>
</feature>
<evidence type="ECO:0000313" key="14">
    <source>
        <dbReference type="Proteomes" id="UP000004508"/>
    </source>
</evidence>
<dbReference type="AlphaFoldDB" id="D6U006"/>
<evidence type="ECO:0000256" key="3">
    <source>
        <dbReference type="ARBA" id="ARBA00012744"/>
    </source>
</evidence>
<dbReference type="EC" id="3.2.1.21" evidence="3 12"/>
<dbReference type="InterPro" id="IPR018120">
    <property type="entry name" value="Glyco_hydro_1_AS"/>
</dbReference>
<dbReference type="GO" id="GO:0005829">
    <property type="term" value="C:cytosol"/>
    <property type="evidence" value="ECO:0007669"/>
    <property type="project" value="TreeGrafter"/>
</dbReference>
<sequence>MSSTEQIQTLSSADLALARVFPKNFVWGAATAAYQIEGATQEDGREPSIWDMFAAIPGKVHQGDNGAIANNHYHLVQEDVELMSQLGLGGYRFSIAWPRVIPQGRGAVNAAGLDFYDRLVDTLLTKGITPFATLYHWDLPLALHQEGGWTNRATAYAYAEYAEIVARRLGDRVAGWMTLNEPWCSAYLGYGIGIHAPGEQDLQQAIDAGHHLLLAHGLALPRLRAISAPNVPVGISLNFTPIYPADERAETLRDAERADLFVNRWFIEPLARGQYPDGLFAALEVEPPPVQAGDLELIGAPIDFLGVNNYTRDVVRGGTMSARANESIKVGPVPGACYTEMGWEIYPQALADLLIRLHREYGMQALYVMENGAAFKDSWDGGDQVHDPRRVAYMQEYIGALASAIEQGAPVRGYFVWSLMDNFEWAEGYAKRFGIVYVDYQTQRRIIKDSGLWYSALLEAWRANTVS</sequence>
<comment type="caution">
    <text evidence="13">The sequence shown here is derived from an EMBL/GenBank/DDBJ whole genome shotgun (WGS) entry which is preliminary data.</text>
</comment>
<comment type="similarity">
    <text evidence="2 12">Belongs to the glycosyl hydrolase 1 family.</text>
</comment>
<feature type="binding site" evidence="10">
    <location>
        <position position="136"/>
    </location>
    <ligand>
        <name>substrate</name>
    </ligand>
</feature>
<dbReference type="InParanoid" id="D6U006"/>
<evidence type="ECO:0000256" key="5">
    <source>
        <dbReference type="ARBA" id="ARBA00023001"/>
    </source>
</evidence>
<accession>D6U006</accession>
<dbReference type="PROSITE" id="PS00572">
    <property type="entry name" value="GLYCOSYL_HYDROL_F1_1"/>
    <property type="match status" value="1"/>
</dbReference>
<evidence type="ECO:0000256" key="2">
    <source>
        <dbReference type="ARBA" id="ARBA00010838"/>
    </source>
</evidence>
<evidence type="ECO:0000256" key="9">
    <source>
        <dbReference type="PIRSR" id="PIRSR617736-1"/>
    </source>
</evidence>
<proteinExistence type="inferred from homology"/>
<dbReference type="PRINTS" id="PR00131">
    <property type="entry name" value="GLHYDRLASE1"/>
</dbReference>
<dbReference type="InterPro" id="IPR001360">
    <property type="entry name" value="Glyco_hydro_1"/>
</dbReference>
<dbReference type="PANTHER" id="PTHR10353">
    <property type="entry name" value="GLYCOSYL HYDROLASE"/>
    <property type="match status" value="1"/>
</dbReference>
<dbReference type="FunCoup" id="D6U006">
    <property type="interactions" value="302"/>
</dbReference>
<keyword evidence="7 12" id="KW-0326">Glycosidase</keyword>
<feature type="binding site" evidence="10">
    <location>
        <position position="180"/>
    </location>
    <ligand>
        <name>substrate</name>
    </ligand>
</feature>
<comment type="catalytic activity">
    <reaction evidence="1 12">
        <text>Hydrolysis of terminal, non-reducing beta-D-glucosyl residues with release of beta-D-glucose.</text>
        <dbReference type="EC" id="3.2.1.21"/>
    </reaction>
</comment>
<keyword evidence="4 12" id="KW-0378">Hydrolase</keyword>
<dbReference type="SUPFAM" id="SSF51445">
    <property type="entry name" value="(Trans)glycosidases"/>
    <property type="match status" value="1"/>
</dbReference>
<keyword evidence="6" id="KW-0119">Carbohydrate metabolism</keyword>
<dbReference type="NCBIfam" id="TIGR03356">
    <property type="entry name" value="BGL"/>
    <property type="match status" value="1"/>
</dbReference>
<protein>
    <recommendedName>
        <fullName evidence="3 12">Beta-glucosidase</fullName>
        <ecNumber evidence="3 12">3.2.1.21</ecNumber>
    </recommendedName>
</protein>
<dbReference type="InterPro" id="IPR017736">
    <property type="entry name" value="Glyco_hydro_1_beta-glucosidase"/>
</dbReference>
<dbReference type="FunFam" id="3.20.20.80:FF:000004">
    <property type="entry name" value="Beta-glucosidase 6-phospho-beta-glucosidase"/>
    <property type="match status" value="1"/>
</dbReference>
<evidence type="ECO:0000256" key="12">
    <source>
        <dbReference type="RuleBase" id="RU361175"/>
    </source>
</evidence>
<evidence type="ECO:0000256" key="7">
    <source>
        <dbReference type="ARBA" id="ARBA00023295"/>
    </source>
</evidence>
<organism evidence="13 14">
    <name type="scientific">Ktedonobacter racemifer DSM 44963</name>
    <dbReference type="NCBI Taxonomy" id="485913"/>
    <lineage>
        <taxon>Bacteria</taxon>
        <taxon>Bacillati</taxon>
        <taxon>Chloroflexota</taxon>
        <taxon>Ktedonobacteria</taxon>
        <taxon>Ktedonobacterales</taxon>
        <taxon>Ktedonobacteraceae</taxon>
        <taxon>Ktedonobacter</taxon>
    </lineage>
</organism>
<dbReference type="EMBL" id="ADVG01000004">
    <property type="protein sequence ID" value="EFH82146.1"/>
    <property type="molecule type" value="Genomic_DNA"/>
</dbReference>
<evidence type="ECO:0000256" key="4">
    <source>
        <dbReference type="ARBA" id="ARBA00022801"/>
    </source>
</evidence>
<evidence type="ECO:0000256" key="8">
    <source>
        <dbReference type="ARBA" id="ARBA00023326"/>
    </source>
</evidence>
<dbReference type="PROSITE" id="PS00653">
    <property type="entry name" value="GLYCOSYL_HYDROL_F1_2"/>
    <property type="match status" value="1"/>
</dbReference>
<evidence type="ECO:0000256" key="10">
    <source>
        <dbReference type="PIRSR" id="PIRSR617736-2"/>
    </source>
</evidence>
<feature type="binding site" evidence="10">
    <location>
        <position position="35"/>
    </location>
    <ligand>
        <name>substrate</name>
    </ligand>
</feature>
<dbReference type="PANTHER" id="PTHR10353:SF36">
    <property type="entry name" value="LP05116P"/>
    <property type="match status" value="1"/>
</dbReference>
<dbReference type="Gene3D" id="3.20.20.80">
    <property type="entry name" value="Glycosidases"/>
    <property type="match status" value="1"/>
</dbReference>
<dbReference type="InterPro" id="IPR033132">
    <property type="entry name" value="GH_1_N_CS"/>
</dbReference>
<feature type="binding site" evidence="10">
    <location>
        <position position="310"/>
    </location>
    <ligand>
        <name>substrate</name>
    </ligand>
</feature>
<dbReference type="STRING" id="485913.Krac_2930"/>
<dbReference type="GO" id="GO:0030245">
    <property type="term" value="P:cellulose catabolic process"/>
    <property type="evidence" value="ECO:0007669"/>
    <property type="project" value="UniProtKB-KW"/>
</dbReference>
<gene>
    <name evidence="13" type="ORF">Krac_2930</name>
</gene>
<evidence type="ECO:0000256" key="6">
    <source>
        <dbReference type="ARBA" id="ARBA00023277"/>
    </source>
</evidence>
<dbReference type="eggNOG" id="COG2723">
    <property type="taxonomic scope" value="Bacteria"/>
</dbReference>
<dbReference type="Pfam" id="PF00232">
    <property type="entry name" value="Glyco_hydro_1"/>
    <property type="match status" value="1"/>
</dbReference>
<evidence type="ECO:0000313" key="13">
    <source>
        <dbReference type="EMBL" id="EFH82146.1"/>
    </source>
</evidence>
<dbReference type="OrthoDB" id="9765195at2"/>